<dbReference type="PANTHER" id="PTHR30329:SF21">
    <property type="entry name" value="LIPOPROTEIN YIAD-RELATED"/>
    <property type="match status" value="1"/>
</dbReference>
<dbReference type="PANTHER" id="PTHR30329">
    <property type="entry name" value="STATOR ELEMENT OF FLAGELLAR MOTOR COMPLEX"/>
    <property type="match status" value="1"/>
</dbReference>
<keyword evidence="3" id="KW-0998">Cell outer membrane</keyword>
<evidence type="ECO:0000256" key="1">
    <source>
        <dbReference type="ARBA" id="ARBA00004442"/>
    </source>
</evidence>
<feature type="domain" description="OmpA-like" evidence="6">
    <location>
        <begin position="1"/>
        <end position="110"/>
    </location>
</feature>
<protein>
    <submittedName>
        <fullName evidence="7">OmpA family protein</fullName>
    </submittedName>
</protein>
<comment type="subcellular location">
    <subcellularLocation>
        <location evidence="1">Cell outer membrane</location>
    </subcellularLocation>
</comment>
<accession>A0A844G5B7</accession>
<dbReference type="CDD" id="cd07185">
    <property type="entry name" value="OmpA_C-like"/>
    <property type="match status" value="1"/>
</dbReference>
<dbReference type="PROSITE" id="PS51123">
    <property type="entry name" value="OMPA_2"/>
    <property type="match status" value="1"/>
</dbReference>
<keyword evidence="2 4" id="KW-0472">Membrane</keyword>
<gene>
    <name evidence="7" type="ORF">FYJ85_14010</name>
</gene>
<dbReference type="SUPFAM" id="SSF103088">
    <property type="entry name" value="OmpA-like"/>
    <property type="match status" value="1"/>
</dbReference>
<evidence type="ECO:0000256" key="5">
    <source>
        <dbReference type="SAM" id="MobiDB-lite"/>
    </source>
</evidence>
<organism evidence="7 8">
    <name type="scientific">Victivallis lenta</name>
    <dbReference type="NCBI Taxonomy" id="2606640"/>
    <lineage>
        <taxon>Bacteria</taxon>
        <taxon>Pseudomonadati</taxon>
        <taxon>Lentisphaerota</taxon>
        <taxon>Lentisphaeria</taxon>
        <taxon>Victivallales</taxon>
        <taxon>Victivallaceae</taxon>
        <taxon>Victivallis</taxon>
    </lineage>
</organism>
<evidence type="ECO:0000256" key="2">
    <source>
        <dbReference type="ARBA" id="ARBA00023136"/>
    </source>
</evidence>
<proteinExistence type="predicted"/>
<feature type="region of interest" description="Disordered" evidence="5">
    <location>
        <begin position="83"/>
        <end position="112"/>
    </location>
</feature>
<evidence type="ECO:0000259" key="6">
    <source>
        <dbReference type="PROSITE" id="PS51123"/>
    </source>
</evidence>
<dbReference type="InterPro" id="IPR050330">
    <property type="entry name" value="Bact_OuterMem_StrucFunc"/>
</dbReference>
<dbReference type="Proteomes" id="UP000435649">
    <property type="component" value="Unassembled WGS sequence"/>
</dbReference>
<comment type="caution">
    <text evidence="7">The sequence shown here is derived from an EMBL/GenBank/DDBJ whole genome shotgun (WGS) entry which is preliminary data.</text>
</comment>
<dbReference type="Gene3D" id="3.30.1330.60">
    <property type="entry name" value="OmpA-like domain"/>
    <property type="match status" value="1"/>
</dbReference>
<evidence type="ECO:0000313" key="8">
    <source>
        <dbReference type="Proteomes" id="UP000435649"/>
    </source>
</evidence>
<dbReference type="Pfam" id="PF00691">
    <property type="entry name" value="OmpA"/>
    <property type="match status" value="1"/>
</dbReference>
<dbReference type="GO" id="GO:0009279">
    <property type="term" value="C:cell outer membrane"/>
    <property type="evidence" value="ECO:0007669"/>
    <property type="project" value="UniProtKB-SubCell"/>
</dbReference>
<evidence type="ECO:0000313" key="7">
    <source>
        <dbReference type="EMBL" id="MST98154.1"/>
    </source>
</evidence>
<name>A0A844G5B7_9BACT</name>
<sequence>MPIIYFAYDSDVLVPSEQNNLDRIADYLKQNPTLGLLIEGHCDQRGTEEYNRALGERRANAIRAYLAGRGLADHRMKTLSYGKDKPAVEGSGEAVWGQNRRGVPVPMRMPQR</sequence>
<dbReference type="InterPro" id="IPR006665">
    <property type="entry name" value="OmpA-like"/>
</dbReference>
<keyword evidence="8" id="KW-1185">Reference proteome</keyword>
<evidence type="ECO:0000256" key="3">
    <source>
        <dbReference type="ARBA" id="ARBA00023237"/>
    </source>
</evidence>
<dbReference type="InterPro" id="IPR036737">
    <property type="entry name" value="OmpA-like_sf"/>
</dbReference>
<dbReference type="InterPro" id="IPR006664">
    <property type="entry name" value="OMP_bac"/>
</dbReference>
<evidence type="ECO:0000256" key="4">
    <source>
        <dbReference type="PROSITE-ProRule" id="PRU00473"/>
    </source>
</evidence>
<dbReference type="EMBL" id="VUNS01000016">
    <property type="protein sequence ID" value="MST98154.1"/>
    <property type="molecule type" value="Genomic_DNA"/>
</dbReference>
<dbReference type="AlphaFoldDB" id="A0A844G5B7"/>
<dbReference type="PRINTS" id="PR01021">
    <property type="entry name" value="OMPADOMAIN"/>
</dbReference>
<reference evidence="7 8" key="1">
    <citation type="submission" date="2019-08" db="EMBL/GenBank/DDBJ databases">
        <title>In-depth cultivation of the pig gut microbiome towards novel bacterial diversity and tailored functional studies.</title>
        <authorList>
            <person name="Wylensek D."/>
            <person name="Hitch T.C.A."/>
            <person name="Clavel T."/>
        </authorList>
    </citation>
    <scope>NUCLEOTIDE SEQUENCE [LARGE SCALE GENOMIC DNA]</scope>
    <source>
        <strain evidence="7 8">BBE-744-WT-12</strain>
    </source>
</reference>